<reference evidence="2" key="1">
    <citation type="submission" date="2022-01" db="EMBL/GenBank/DDBJ databases">
        <title>Genome Sequence Resource for Two Populations of Ditylenchus destructor, the Migratory Endoparasitic Phytonematode.</title>
        <authorList>
            <person name="Zhang H."/>
            <person name="Lin R."/>
            <person name="Xie B."/>
        </authorList>
    </citation>
    <scope>NUCLEOTIDE SEQUENCE</scope>
    <source>
        <strain evidence="2">BazhouSP</strain>
    </source>
</reference>
<protein>
    <submittedName>
        <fullName evidence="2">Uncharacterized protein</fullName>
    </submittedName>
</protein>
<feature type="region of interest" description="Disordered" evidence="1">
    <location>
        <begin position="43"/>
        <end position="81"/>
    </location>
</feature>
<dbReference type="AlphaFoldDB" id="A0AAD4NIG7"/>
<comment type="caution">
    <text evidence="2">The sequence shown here is derived from an EMBL/GenBank/DDBJ whole genome shotgun (WGS) entry which is preliminary data.</text>
</comment>
<sequence>MCHPQQSVWAEKRKVNKGLWVCSGKGTGWKVRPTQTYKQIGGTPVHIIKGGGGREGLGKGTASRWCRSPPSPQPQTEQSTRARATNINMVDRERRSFLLPKCSFYTRMAYFESLAGWSLLQNLALRTVFGRSPISCLR</sequence>
<gene>
    <name evidence="2" type="ORF">DdX_00300</name>
</gene>
<organism evidence="2 3">
    <name type="scientific">Ditylenchus destructor</name>
    <dbReference type="NCBI Taxonomy" id="166010"/>
    <lineage>
        <taxon>Eukaryota</taxon>
        <taxon>Metazoa</taxon>
        <taxon>Ecdysozoa</taxon>
        <taxon>Nematoda</taxon>
        <taxon>Chromadorea</taxon>
        <taxon>Rhabditida</taxon>
        <taxon>Tylenchina</taxon>
        <taxon>Tylenchomorpha</taxon>
        <taxon>Sphaerularioidea</taxon>
        <taxon>Anguinidae</taxon>
        <taxon>Anguininae</taxon>
        <taxon>Ditylenchus</taxon>
    </lineage>
</organism>
<evidence type="ECO:0000256" key="1">
    <source>
        <dbReference type="SAM" id="MobiDB-lite"/>
    </source>
</evidence>
<dbReference type="Proteomes" id="UP001201812">
    <property type="component" value="Unassembled WGS sequence"/>
</dbReference>
<keyword evidence="3" id="KW-1185">Reference proteome</keyword>
<evidence type="ECO:0000313" key="2">
    <source>
        <dbReference type="EMBL" id="KAI1728144.1"/>
    </source>
</evidence>
<evidence type="ECO:0000313" key="3">
    <source>
        <dbReference type="Proteomes" id="UP001201812"/>
    </source>
</evidence>
<name>A0AAD4NIG7_9BILA</name>
<dbReference type="EMBL" id="JAKKPZ010000001">
    <property type="protein sequence ID" value="KAI1728144.1"/>
    <property type="molecule type" value="Genomic_DNA"/>
</dbReference>
<accession>A0AAD4NIG7</accession>
<feature type="compositionally biased region" description="Gly residues" evidence="1">
    <location>
        <begin position="49"/>
        <end position="59"/>
    </location>
</feature>
<proteinExistence type="predicted"/>